<dbReference type="Proteomes" id="UP000814033">
    <property type="component" value="Unassembled WGS sequence"/>
</dbReference>
<sequence>MDQLYSFDAILFPADGRPPHVVALMTSPASFTNPHALQASADDARFPHPEVYMDYIAENIGPRAWHYQLVEALDGMNKKFTNPYIIYFPVVSRDGMPFPVNKSVREIQGRLYREEYAWRGNLIIAKYRDARFSQMMNASMADFPILKNYLSTHGSPIKVSERLHPTAPLVPSSAEHVPSTSEAAPESENREHPTY</sequence>
<comment type="caution">
    <text evidence="1">The sequence shown here is derived from an EMBL/GenBank/DDBJ whole genome shotgun (WGS) entry which is preliminary data.</text>
</comment>
<evidence type="ECO:0000313" key="2">
    <source>
        <dbReference type="Proteomes" id="UP000814033"/>
    </source>
</evidence>
<protein>
    <submittedName>
        <fullName evidence="1">Uncharacterized protein</fullName>
    </submittedName>
</protein>
<gene>
    <name evidence="1" type="ORF">FA95DRAFT_1483235</name>
</gene>
<keyword evidence="2" id="KW-1185">Reference proteome</keyword>
<proteinExistence type="predicted"/>
<evidence type="ECO:0000313" key="1">
    <source>
        <dbReference type="EMBL" id="KAI0052561.1"/>
    </source>
</evidence>
<dbReference type="EMBL" id="MU275844">
    <property type="protein sequence ID" value="KAI0052561.1"/>
    <property type="molecule type" value="Genomic_DNA"/>
</dbReference>
<reference evidence="1" key="1">
    <citation type="submission" date="2021-02" db="EMBL/GenBank/DDBJ databases">
        <authorList>
            <consortium name="DOE Joint Genome Institute"/>
            <person name="Ahrendt S."/>
            <person name="Looney B.P."/>
            <person name="Miyauchi S."/>
            <person name="Morin E."/>
            <person name="Drula E."/>
            <person name="Courty P.E."/>
            <person name="Chicoki N."/>
            <person name="Fauchery L."/>
            <person name="Kohler A."/>
            <person name="Kuo A."/>
            <person name="Labutti K."/>
            <person name="Pangilinan J."/>
            <person name="Lipzen A."/>
            <person name="Riley R."/>
            <person name="Andreopoulos W."/>
            <person name="He G."/>
            <person name="Johnson J."/>
            <person name="Barry K.W."/>
            <person name="Grigoriev I.V."/>
            <person name="Nagy L."/>
            <person name="Hibbett D."/>
            <person name="Henrissat B."/>
            <person name="Matheny P.B."/>
            <person name="Labbe J."/>
            <person name="Martin F."/>
        </authorList>
    </citation>
    <scope>NUCLEOTIDE SEQUENCE</scope>
    <source>
        <strain evidence="1">FP105234-sp</strain>
    </source>
</reference>
<reference evidence="1" key="2">
    <citation type="journal article" date="2022" name="New Phytol.">
        <title>Evolutionary transition to the ectomycorrhizal habit in the genomes of a hyperdiverse lineage of mushroom-forming fungi.</title>
        <authorList>
            <person name="Looney B."/>
            <person name="Miyauchi S."/>
            <person name="Morin E."/>
            <person name="Drula E."/>
            <person name="Courty P.E."/>
            <person name="Kohler A."/>
            <person name="Kuo A."/>
            <person name="LaButti K."/>
            <person name="Pangilinan J."/>
            <person name="Lipzen A."/>
            <person name="Riley R."/>
            <person name="Andreopoulos W."/>
            <person name="He G."/>
            <person name="Johnson J."/>
            <person name="Nolan M."/>
            <person name="Tritt A."/>
            <person name="Barry K.W."/>
            <person name="Grigoriev I.V."/>
            <person name="Nagy L.G."/>
            <person name="Hibbett D."/>
            <person name="Henrissat B."/>
            <person name="Matheny P.B."/>
            <person name="Labbe J."/>
            <person name="Martin F.M."/>
        </authorList>
    </citation>
    <scope>NUCLEOTIDE SEQUENCE</scope>
    <source>
        <strain evidence="1">FP105234-sp</strain>
    </source>
</reference>
<name>A0ACB8S9E7_9AGAM</name>
<accession>A0ACB8S9E7</accession>
<organism evidence="1 2">
    <name type="scientific">Auriscalpium vulgare</name>
    <dbReference type="NCBI Taxonomy" id="40419"/>
    <lineage>
        <taxon>Eukaryota</taxon>
        <taxon>Fungi</taxon>
        <taxon>Dikarya</taxon>
        <taxon>Basidiomycota</taxon>
        <taxon>Agaricomycotina</taxon>
        <taxon>Agaricomycetes</taxon>
        <taxon>Russulales</taxon>
        <taxon>Auriscalpiaceae</taxon>
        <taxon>Auriscalpium</taxon>
    </lineage>
</organism>